<evidence type="ECO:0000259" key="2">
    <source>
        <dbReference type="Pfam" id="PF07859"/>
    </source>
</evidence>
<accession>A0ABU5R3F4</accession>
<proteinExistence type="predicted"/>
<gene>
    <name evidence="3" type="ORF">VA596_14375</name>
</gene>
<evidence type="ECO:0000256" key="1">
    <source>
        <dbReference type="ARBA" id="ARBA00022801"/>
    </source>
</evidence>
<dbReference type="PANTHER" id="PTHR48081:SF8">
    <property type="entry name" value="ALPHA_BETA HYDROLASE FOLD-3 DOMAIN-CONTAINING PROTEIN-RELATED"/>
    <property type="match status" value="1"/>
</dbReference>
<dbReference type="InterPro" id="IPR029058">
    <property type="entry name" value="AB_hydrolase_fold"/>
</dbReference>
<organism evidence="3 4">
    <name type="scientific">Amycolatopsis heterodermiae</name>
    <dbReference type="NCBI Taxonomy" id="3110235"/>
    <lineage>
        <taxon>Bacteria</taxon>
        <taxon>Bacillati</taxon>
        <taxon>Actinomycetota</taxon>
        <taxon>Actinomycetes</taxon>
        <taxon>Pseudonocardiales</taxon>
        <taxon>Pseudonocardiaceae</taxon>
        <taxon>Amycolatopsis</taxon>
    </lineage>
</organism>
<protein>
    <submittedName>
        <fullName evidence="3">Alpha/beta hydrolase fold domain-containing protein</fullName>
    </submittedName>
</protein>
<dbReference type="InterPro" id="IPR050300">
    <property type="entry name" value="GDXG_lipolytic_enzyme"/>
</dbReference>
<dbReference type="RefSeq" id="WP_323327130.1">
    <property type="nucleotide sequence ID" value="NZ_JAYFSI010000002.1"/>
</dbReference>
<dbReference type="InterPro" id="IPR013094">
    <property type="entry name" value="AB_hydrolase_3"/>
</dbReference>
<feature type="domain" description="Alpha/beta hydrolase fold-3" evidence="2">
    <location>
        <begin position="66"/>
        <end position="267"/>
    </location>
</feature>
<comment type="caution">
    <text evidence="3">The sequence shown here is derived from an EMBL/GenBank/DDBJ whole genome shotgun (WGS) entry which is preliminary data.</text>
</comment>
<dbReference type="Pfam" id="PF07859">
    <property type="entry name" value="Abhydrolase_3"/>
    <property type="match status" value="1"/>
</dbReference>
<dbReference type="GO" id="GO:0016787">
    <property type="term" value="F:hydrolase activity"/>
    <property type="evidence" value="ECO:0007669"/>
    <property type="project" value="UniProtKB-KW"/>
</dbReference>
<keyword evidence="4" id="KW-1185">Reference proteome</keyword>
<name>A0ABU5R3F4_9PSEU</name>
<sequence>MSVLAVPLVADTLARLFGAIPAAGVRPHLRFPEIPGRTREVRVPTRHGEVEATVYAPPSTPGGVYVNAHGGGFVAGRRTGDDPWCRFLAEHAGVTVVNVEYALAPRRRFPVPCEQVHDVLRWAAAEWPAARLCVGGQSAGGSLAAAAARLSLRDGGPDLALQVLHYPPMDLVTAARDKPAARSVVIKPWMGEIFDTAYVPDARRRTDPLVSPAWGTNGDGIEGIAPAVVVTAELDRLRAEAVAYAGKLEAAGALVEHRDVAGVDHGYNLIGASAELTRELYEFLAGHVRRAVAP</sequence>
<dbReference type="Proteomes" id="UP001304298">
    <property type="component" value="Unassembled WGS sequence"/>
</dbReference>
<dbReference type="EMBL" id="JAYFSI010000002">
    <property type="protein sequence ID" value="MEA5360732.1"/>
    <property type="molecule type" value="Genomic_DNA"/>
</dbReference>
<reference evidence="3 4" key="1">
    <citation type="submission" date="2023-12" db="EMBL/GenBank/DDBJ databases">
        <title>Amycolatopsis sp. V23-08.</title>
        <authorList>
            <person name="Somphong A."/>
        </authorList>
    </citation>
    <scope>NUCLEOTIDE SEQUENCE [LARGE SCALE GENOMIC DNA]</scope>
    <source>
        <strain evidence="3 4">V23-08</strain>
    </source>
</reference>
<dbReference type="SUPFAM" id="SSF53474">
    <property type="entry name" value="alpha/beta-Hydrolases"/>
    <property type="match status" value="1"/>
</dbReference>
<keyword evidence="1 3" id="KW-0378">Hydrolase</keyword>
<dbReference type="PANTHER" id="PTHR48081">
    <property type="entry name" value="AB HYDROLASE SUPERFAMILY PROTEIN C4A8.06C"/>
    <property type="match status" value="1"/>
</dbReference>
<evidence type="ECO:0000313" key="3">
    <source>
        <dbReference type="EMBL" id="MEA5360732.1"/>
    </source>
</evidence>
<evidence type="ECO:0000313" key="4">
    <source>
        <dbReference type="Proteomes" id="UP001304298"/>
    </source>
</evidence>
<dbReference type="Gene3D" id="3.40.50.1820">
    <property type="entry name" value="alpha/beta hydrolase"/>
    <property type="match status" value="1"/>
</dbReference>